<evidence type="ECO:0000313" key="4">
    <source>
        <dbReference type="EMBL" id="MEF2156499.1"/>
    </source>
</evidence>
<protein>
    <submittedName>
        <fullName evidence="4">Transglycosylase SLT domain-containing protein</fullName>
    </submittedName>
</protein>
<dbReference type="PROSITE" id="PS00922">
    <property type="entry name" value="TRANSGLYCOSYLASE"/>
    <property type="match status" value="1"/>
</dbReference>
<comment type="caution">
    <text evidence="4">The sequence shown here is derived from an EMBL/GenBank/DDBJ whole genome shotgun (WGS) entry which is preliminary data.</text>
</comment>
<sequence length="277" mass="30460">MSKFRSAVLSVLALGAILPNSVNVSPVRAESVTGVEVLHAYHAKAVQQGCTGSITGRWVAHFSNAPKQLADPNDPTLSLFHYVLEQVHEAGLPSEYAMIPFVESAYHPELRSRLGPTGLWQLVGTTARNFKVPMRGGYDGRLSPIDSTRGVVNYLKYLNRMFKGNEDRVIMAYNAGEGAMQGFLKGRTKLSQITHSYPKKINALTCLIDRQMDKPSFRIAMSRKVPKLHVVRAEAGAGNLNSWAKQQGFDPNWIRKLNPALAGRSVGGLEVLVHDPK</sequence>
<keyword evidence="5" id="KW-1185">Reference proteome</keyword>
<dbReference type="InterPro" id="IPR000189">
    <property type="entry name" value="Transglyc_AS"/>
</dbReference>
<reference evidence="4 5" key="1">
    <citation type="submission" date="2024-01" db="EMBL/GenBank/DDBJ databases">
        <title>Novel species of the genus Luteimonas isolated from rivers.</title>
        <authorList>
            <person name="Lu H."/>
        </authorList>
    </citation>
    <scope>NUCLEOTIDE SEQUENCE [LARGE SCALE GENOMIC DNA]</scope>
    <source>
        <strain evidence="4 5">FXH3W</strain>
    </source>
</reference>
<dbReference type="InterPro" id="IPR008258">
    <property type="entry name" value="Transglycosylase_SLT_dom_1"/>
</dbReference>
<accession>A0ABU7V3P2</accession>
<evidence type="ECO:0000259" key="3">
    <source>
        <dbReference type="Pfam" id="PF01464"/>
    </source>
</evidence>
<dbReference type="RefSeq" id="WP_331689887.1">
    <property type="nucleotide sequence ID" value="NZ_JAZHBN010000006.1"/>
</dbReference>
<keyword evidence="2" id="KW-0732">Signal</keyword>
<feature type="domain" description="Transglycosylase SLT" evidence="3">
    <location>
        <begin position="92"/>
        <end position="184"/>
    </location>
</feature>
<organism evidence="4 5">
    <name type="scientific">Aquilutibacter rugosus</name>
    <dbReference type="NCBI Taxonomy" id="3115820"/>
    <lineage>
        <taxon>Bacteria</taxon>
        <taxon>Pseudomonadati</taxon>
        <taxon>Pseudomonadota</taxon>
        <taxon>Gammaproteobacteria</taxon>
        <taxon>Lysobacterales</taxon>
        <taxon>Lysobacteraceae</taxon>
        <taxon>Aquilutibacter</taxon>
    </lineage>
</organism>
<dbReference type="SUPFAM" id="SSF53955">
    <property type="entry name" value="Lysozyme-like"/>
    <property type="match status" value="1"/>
</dbReference>
<dbReference type="Pfam" id="PF01464">
    <property type="entry name" value="SLT"/>
    <property type="match status" value="1"/>
</dbReference>
<evidence type="ECO:0000256" key="1">
    <source>
        <dbReference type="ARBA" id="ARBA00007734"/>
    </source>
</evidence>
<proteinExistence type="inferred from homology"/>
<feature type="signal peptide" evidence="2">
    <location>
        <begin position="1"/>
        <end position="24"/>
    </location>
</feature>
<gene>
    <name evidence="4" type="ORF">V3390_09740</name>
</gene>
<dbReference type="Gene3D" id="1.10.530.10">
    <property type="match status" value="1"/>
</dbReference>
<dbReference type="Proteomes" id="UP001356170">
    <property type="component" value="Unassembled WGS sequence"/>
</dbReference>
<name>A0ABU7V3P2_9GAMM</name>
<dbReference type="InterPro" id="IPR023346">
    <property type="entry name" value="Lysozyme-like_dom_sf"/>
</dbReference>
<feature type="chain" id="PRO_5046669588" evidence="2">
    <location>
        <begin position="25"/>
        <end position="277"/>
    </location>
</feature>
<comment type="similarity">
    <text evidence="1">Belongs to the transglycosylase Slt family.</text>
</comment>
<evidence type="ECO:0000313" key="5">
    <source>
        <dbReference type="Proteomes" id="UP001356170"/>
    </source>
</evidence>
<evidence type="ECO:0000256" key="2">
    <source>
        <dbReference type="SAM" id="SignalP"/>
    </source>
</evidence>
<dbReference type="EMBL" id="JAZHBO010000002">
    <property type="protein sequence ID" value="MEF2156499.1"/>
    <property type="molecule type" value="Genomic_DNA"/>
</dbReference>